<gene>
    <name evidence="1" type="ORF">B296_00014274</name>
</gene>
<evidence type="ECO:0000313" key="2">
    <source>
        <dbReference type="Proteomes" id="UP000287651"/>
    </source>
</evidence>
<proteinExistence type="predicted"/>
<organism evidence="1 2">
    <name type="scientific">Ensete ventricosum</name>
    <name type="common">Abyssinian banana</name>
    <name type="synonym">Musa ensete</name>
    <dbReference type="NCBI Taxonomy" id="4639"/>
    <lineage>
        <taxon>Eukaryota</taxon>
        <taxon>Viridiplantae</taxon>
        <taxon>Streptophyta</taxon>
        <taxon>Embryophyta</taxon>
        <taxon>Tracheophyta</taxon>
        <taxon>Spermatophyta</taxon>
        <taxon>Magnoliopsida</taxon>
        <taxon>Liliopsida</taxon>
        <taxon>Zingiberales</taxon>
        <taxon>Musaceae</taxon>
        <taxon>Ensete</taxon>
    </lineage>
</organism>
<evidence type="ECO:0000313" key="1">
    <source>
        <dbReference type="EMBL" id="RRT84390.1"/>
    </source>
</evidence>
<sequence length="143" mass="16321">MIGAHTIDTTRYLCSSPLSHTLDAKQLNVGYEKETTQVCDRWEVTLLFRALRLTQLDIKGNAVLNEKFSVLATELLPSLKWLDGKPRVGLDGWGLPRVHRELADGERELTENASGVRHKMSETRREFIGGYREDRRELGRNVT</sequence>
<reference evidence="1 2" key="1">
    <citation type="journal article" date="2014" name="Agronomy (Basel)">
        <title>A Draft Genome Sequence for Ensete ventricosum, the Drought-Tolerant Tree Against Hunger.</title>
        <authorList>
            <person name="Harrison J."/>
            <person name="Moore K.A."/>
            <person name="Paszkiewicz K."/>
            <person name="Jones T."/>
            <person name="Grant M."/>
            <person name="Ambacheew D."/>
            <person name="Muzemil S."/>
            <person name="Studholme D.J."/>
        </authorList>
    </citation>
    <scope>NUCLEOTIDE SEQUENCE [LARGE SCALE GENOMIC DNA]</scope>
</reference>
<dbReference type="AlphaFoldDB" id="A0A427B7B7"/>
<dbReference type="Proteomes" id="UP000287651">
    <property type="component" value="Unassembled WGS sequence"/>
</dbReference>
<dbReference type="EMBL" id="AMZH03000315">
    <property type="protein sequence ID" value="RRT84390.1"/>
    <property type="molecule type" value="Genomic_DNA"/>
</dbReference>
<name>A0A427B7B7_ENSVE</name>
<accession>A0A427B7B7</accession>
<protein>
    <submittedName>
        <fullName evidence="1">Uncharacterized protein</fullName>
    </submittedName>
</protein>
<comment type="caution">
    <text evidence="1">The sequence shown here is derived from an EMBL/GenBank/DDBJ whole genome shotgun (WGS) entry which is preliminary data.</text>
</comment>